<dbReference type="PANTHER" id="PTHR19303">
    <property type="entry name" value="TRANSPOSON"/>
    <property type="match status" value="1"/>
</dbReference>
<proteinExistence type="predicted"/>
<name>A0A2S2PQ82_SCHGA</name>
<dbReference type="Gene3D" id="1.10.10.60">
    <property type="entry name" value="Homeodomain-like"/>
    <property type="match status" value="2"/>
</dbReference>
<sequence>MSLSKPNQGKKRKHMSLSLSDKLRVIEKLEKGVSVSSICMQYGIAKQTVSDIRKKKDNIRKFILKFNVEKETSVLKRMRLPLDQSLDDAVYKWFCQYRSSGLAVRGIEIQAAADRLARELNINNFKASSGWLFRFRRRHNITNKKICGERFSADNEAVESFRKKLNDILKAENILPSQLYNYDETMLYWRALPDSILASKADKNTPGMKINKDRVSALLCANADGSHILKPVIVGRSKKPCAMKNTMEMLPVHYYNSKSAWFTSDITIDWFHKKAVPEIRRYQTEILKIPDDKVKALVLLDNCPTHPQVEQLISDDKKITCMFLPTNTTSLIQPMDQGVIYTAKRLYKKKLLNEVLEVEEPASREEGRKYSKTFQNHKHYNIRSMIYNFASAVKDIKPSTLINSWKKLLINEEVELDTAELETEDFHKIFHRGGENSATLEDIELWLEADEYDLGHHILTEEEIVESVTAAESSETDEYDKDEADDNGNPKPKLGEIKDHLNIVIKYVEDNNDENISAYYEHLRHLRELIIKKITVKGRQPKISSFFKPVSESSVNNEGVP</sequence>
<keyword evidence="2" id="KW-0238">DNA-binding</keyword>
<dbReference type="InterPro" id="IPR050863">
    <property type="entry name" value="CenT-Element_Derived"/>
</dbReference>
<dbReference type="EMBL" id="GGMR01019011">
    <property type="protein sequence ID" value="MBY31630.1"/>
    <property type="molecule type" value="Transcribed_RNA"/>
</dbReference>
<evidence type="ECO:0000256" key="2">
    <source>
        <dbReference type="ARBA" id="ARBA00023125"/>
    </source>
</evidence>
<dbReference type="Pfam" id="PF04218">
    <property type="entry name" value="CENP-B_N"/>
    <property type="match status" value="1"/>
</dbReference>
<evidence type="ECO:0000256" key="1">
    <source>
        <dbReference type="ARBA" id="ARBA00004123"/>
    </source>
</evidence>
<organism evidence="6">
    <name type="scientific">Schizaphis graminum</name>
    <name type="common">Green bug aphid</name>
    <dbReference type="NCBI Taxonomy" id="13262"/>
    <lineage>
        <taxon>Eukaryota</taxon>
        <taxon>Metazoa</taxon>
        <taxon>Ecdysozoa</taxon>
        <taxon>Arthropoda</taxon>
        <taxon>Hexapoda</taxon>
        <taxon>Insecta</taxon>
        <taxon>Pterygota</taxon>
        <taxon>Neoptera</taxon>
        <taxon>Paraneoptera</taxon>
        <taxon>Hemiptera</taxon>
        <taxon>Sternorrhyncha</taxon>
        <taxon>Aphidomorpha</taxon>
        <taxon>Aphidoidea</taxon>
        <taxon>Aphididae</taxon>
        <taxon>Aphidini</taxon>
        <taxon>Schizaphis</taxon>
    </lineage>
</organism>
<dbReference type="InterPro" id="IPR004875">
    <property type="entry name" value="DDE_SF_endonuclease_dom"/>
</dbReference>
<keyword evidence="3" id="KW-0539">Nucleus</keyword>
<reference evidence="6" key="1">
    <citation type="submission" date="2018-04" db="EMBL/GenBank/DDBJ databases">
        <title>Transcriptome of Schizaphis graminum biotype I.</title>
        <authorList>
            <person name="Scully E.D."/>
            <person name="Geib S.M."/>
            <person name="Palmer N.A."/>
            <person name="Koch K."/>
            <person name="Bradshaw J."/>
            <person name="Heng-Moss T."/>
            <person name="Sarath G."/>
        </authorList>
    </citation>
    <scope>NUCLEOTIDE SEQUENCE</scope>
</reference>
<feature type="region of interest" description="Disordered" evidence="4">
    <location>
        <begin position="466"/>
        <end position="495"/>
    </location>
</feature>
<feature type="compositionally biased region" description="Acidic residues" evidence="4">
    <location>
        <begin position="474"/>
        <end position="486"/>
    </location>
</feature>
<protein>
    <submittedName>
        <fullName evidence="6">Tigger transposable element-derived protein 7</fullName>
    </submittedName>
</protein>
<dbReference type="Pfam" id="PF03184">
    <property type="entry name" value="DDE_1"/>
    <property type="match status" value="1"/>
</dbReference>
<dbReference type="SUPFAM" id="SSF46689">
    <property type="entry name" value="Homeodomain-like"/>
    <property type="match status" value="2"/>
</dbReference>
<dbReference type="GO" id="GO:0005634">
    <property type="term" value="C:nucleus"/>
    <property type="evidence" value="ECO:0007669"/>
    <property type="project" value="UniProtKB-SubCell"/>
</dbReference>
<dbReference type="PANTHER" id="PTHR19303:SF17">
    <property type="entry name" value="TIGGER TRANSPOSABLE ELEMENT-DERIVED PROTEIN 7"/>
    <property type="match status" value="1"/>
</dbReference>
<dbReference type="GO" id="GO:0003677">
    <property type="term" value="F:DNA binding"/>
    <property type="evidence" value="ECO:0007669"/>
    <property type="project" value="UniProtKB-KW"/>
</dbReference>
<evidence type="ECO:0000256" key="3">
    <source>
        <dbReference type="ARBA" id="ARBA00023242"/>
    </source>
</evidence>
<feature type="domain" description="HTH CENPB-type" evidence="5">
    <location>
        <begin position="74"/>
        <end position="145"/>
    </location>
</feature>
<dbReference type="InterPro" id="IPR009057">
    <property type="entry name" value="Homeodomain-like_sf"/>
</dbReference>
<dbReference type="AlphaFoldDB" id="A0A2S2PQ82"/>
<evidence type="ECO:0000313" key="6">
    <source>
        <dbReference type="EMBL" id="MBY31630.1"/>
    </source>
</evidence>
<dbReference type="InterPro" id="IPR006600">
    <property type="entry name" value="HTH_CenpB_DNA-bd_dom"/>
</dbReference>
<evidence type="ECO:0000256" key="4">
    <source>
        <dbReference type="SAM" id="MobiDB-lite"/>
    </source>
</evidence>
<evidence type="ECO:0000259" key="5">
    <source>
        <dbReference type="PROSITE" id="PS51253"/>
    </source>
</evidence>
<gene>
    <name evidence="6" type="primary">TIGD7_0</name>
    <name evidence="6" type="ORF">g.161871</name>
</gene>
<dbReference type="InterPro" id="IPR007889">
    <property type="entry name" value="HTH_Psq"/>
</dbReference>
<dbReference type="PROSITE" id="PS51253">
    <property type="entry name" value="HTH_CENPB"/>
    <property type="match status" value="1"/>
</dbReference>
<comment type="subcellular location">
    <subcellularLocation>
        <location evidence="1">Nucleus</location>
    </subcellularLocation>
</comment>
<dbReference type="SMART" id="SM00674">
    <property type="entry name" value="CENPB"/>
    <property type="match status" value="1"/>
</dbReference>
<accession>A0A2S2PQ82</accession>
<dbReference type="Pfam" id="PF03221">
    <property type="entry name" value="HTH_Tnp_Tc5"/>
    <property type="match status" value="1"/>
</dbReference>